<dbReference type="InterPro" id="IPR015947">
    <property type="entry name" value="PUA-like_sf"/>
</dbReference>
<dbReference type="SUPFAM" id="SSF88697">
    <property type="entry name" value="PUA domain-like"/>
    <property type="match status" value="1"/>
</dbReference>
<name>A0A7W8YYF1_9SPHI</name>
<dbReference type="AlphaFoldDB" id="A0A7W8YYF1"/>
<gene>
    <name evidence="1" type="ORF">HDE69_005206</name>
</gene>
<evidence type="ECO:0000313" key="2">
    <source>
        <dbReference type="Proteomes" id="UP000537718"/>
    </source>
</evidence>
<comment type="caution">
    <text evidence="1">The sequence shown here is derived from an EMBL/GenBank/DDBJ whole genome shotgun (WGS) entry which is preliminary data.</text>
</comment>
<dbReference type="EMBL" id="JACHCF010000018">
    <property type="protein sequence ID" value="MBB5624109.1"/>
    <property type="molecule type" value="Genomic_DNA"/>
</dbReference>
<reference evidence="1 2" key="1">
    <citation type="submission" date="2020-08" db="EMBL/GenBank/DDBJ databases">
        <title>Genomic Encyclopedia of Type Strains, Phase IV (KMG-V): Genome sequencing to study the core and pangenomes of soil and plant-associated prokaryotes.</title>
        <authorList>
            <person name="Whitman W."/>
        </authorList>
    </citation>
    <scope>NUCLEOTIDE SEQUENCE [LARGE SCALE GENOMIC DNA]</scope>
    <source>
        <strain evidence="1 2">MP7CTX6</strain>
    </source>
</reference>
<protein>
    <recommendedName>
        <fullName evidence="3">ASCH domain-containing protein</fullName>
    </recommendedName>
</protein>
<sequence>MKWKDKVFEVVLKSLKKQNDWTDIINKLKSGRNDFGVHVGIFAEPYLTLIIEGKKTIESRFSINRISPYGRIFKGDIVLVKRAGGPIVGMFLAGEIKFYSRLNSKKLKEIESSFGEQICTYINPNFWVTRATSKFATLILIDRFIEIEPFTINKSDRMAWSIVQNRLLSLFDS</sequence>
<evidence type="ECO:0008006" key="3">
    <source>
        <dbReference type="Google" id="ProtNLM"/>
    </source>
</evidence>
<organism evidence="1 2">
    <name type="scientific">Pedobacter cryoconitis</name>
    <dbReference type="NCBI Taxonomy" id="188932"/>
    <lineage>
        <taxon>Bacteria</taxon>
        <taxon>Pseudomonadati</taxon>
        <taxon>Bacteroidota</taxon>
        <taxon>Sphingobacteriia</taxon>
        <taxon>Sphingobacteriales</taxon>
        <taxon>Sphingobacteriaceae</taxon>
        <taxon>Pedobacter</taxon>
    </lineage>
</organism>
<accession>A0A7W8YYF1</accession>
<proteinExistence type="predicted"/>
<dbReference type="Proteomes" id="UP000537718">
    <property type="component" value="Unassembled WGS sequence"/>
</dbReference>
<evidence type="ECO:0000313" key="1">
    <source>
        <dbReference type="EMBL" id="MBB5624109.1"/>
    </source>
</evidence>
<dbReference type="RefSeq" id="WP_183870171.1">
    <property type="nucleotide sequence ID" value="NZ_JACHCF010000018.1"/>
</dbReference>